<dbReference type="STRING" id="1392877.SAMN05216221_1389"/>
<evidence type="ECO:0000256" key="2">
    <source>
        <dbReference type="ARBA" id="ARBA00022448"/>
    </source>
</evidence>
<organism evidence="5 6">
    <name type="scientific">Pseudomonas oryzae</name>
    <dbReference type="NCBI Taxonomy" id="1392877"/>
    <lineage>
        <taxon>Bacteria</taxon>
        <taxon>Pseudomonadati</taxon>
        <taxon>Pseudomonadota</taxon>
        <taxon>Gammaproteobacteria</taxon>
        <taxon>Pseudomonadales</taxon>
        <taxon>Pseudomonadaceae</taxon>
        <taxon>Pseudomonas</taxon>
    </lineage>
</organism>
<dbReference type="Pfam" id="PF03573">
    <property type="entry name" value="OprD"/>
    <property type="match status" value="1"/>
</dbReference>
<dbReference type="InterPro" id="IPR005318">
    <property type="entry name" value="OM_porin_bac"/>
</dbReference>
<evidence type="ECO:0000313" key="6">
    <source>
        <dbReference type="Proteomes" id="UP000243359"/>
    </source>
</evidence>
<sequence length="426" mass="46458">MIQQPKTQRLALAIAIAIALTSPVTALAADAGFLEDSTATLSARNYYFSRDFRDVPAAAQSRQEEWAQGFILNFKSGYTPGPVGFGVDAIGLLGIKLDGSADRAGALGTGLMPRHTDGEPADEYSRAGAALKIRVSKTELKVGELQPNLPVLTFSDIRLLPPSYTGASVVSQEFSGLTLQGGQMRAMSHRDEAGDDAMSPWIGRRAVLAVSSDRFNYAGADYAFNQNRTSVGAWYAQLEDVYNQRFFSLKHSEPLGAWTLGANLGYFDSSEDGDQLAGAIDNQTFYGMLSAKRGGHTFQVGYQTLSGDHGMVRIFGNVTPLANELPTFDFASTDERSWQARYDYDFAALGIPGLVSTVRYVKGDNVDTGRNFEGEDWERDLDLGYTVQSGPLKNVSVRVRNAVARSNYRPSIDENRLIISYNLALF</sequence>
<dbReference type="GO" id="GO:0016020">
    <property type="term" value="C:membrane"/>
    <property type="evidence" value="ECO:0007669"/>
    <property type="project" value="InterPro"/>
</dbReference>
<accession>A0A1H1QML6</accession>
<keyword evidence="3 4" id="KW-0732">Signal</keyword>
<keyword evidence="2" id="KW-0813">Transport</keyword>
<dbReference type="Gene3D" id="2.40.160.10">
    <property type="entry name" value="Porin"/>
    <property type="match status" value="1"/>
</dbReference>
<reference evidence="6" key="1">
    <citation type="submission" date="2016-10" db="EMBL/GenBank/DDBJ databases">
        <authorList>
            <person name="Varghese N."/>
            <person name="Submissions S."/>
        </authorList>
    </citation>
    <scope>NUCLEOTIDE SEQUENCE [LARGE SCALE GENOMIC DNA]</scope>
    <source>
        <strain evidence="6">KCTC 32247</strain>
    </source>
</reference>
<feature type="signal peptide" evidence="4">
    <location>
        <begin position="1"/>
        <end position="28"/>
    </location>
</feature>
<name>A0A1H1QML6_9PSED</name>
<dbReference type="EMBL" id="LT629751">
    <property type="protein sequence ID" value="SDS24684.1"/>
    <property type="molecule type" value="Genomic_DNA"/>
</dbReference>
<gene>
    <name evidence="5" type="ORF">SAMN05216221_1389</name>
</gene>
<protein>
    <submittedName>
        <fullName evidence="5">Outer membrane porin, OprD family</fullName>
    </submittedName>
</protein>
<dbReference type="GO" id="GO:0015288">
    <property type="term" value="F:porin activity"/>
    <property type="evidence" value="ECO:0007669"/>
    <property type="project" value="TreeGrafter"/>
</dbReference>
<dbReference type="AlphaFoldDB" id="A0A1H1QML6"/>
<evidence type="ECO:0000256" key="3">
    <source>
        <dbReference type="ARBA" id="ARBA00022729"/>
    </source>
</evidence>
<dbReference type="RefSeq" id="WP_090348257.1">
    <property type="nucleotide sequence ID" value="NZ_LT629751.1"/>
</dbReference>
<proteinExistence type="inferred from homology"/>
<dbReference type="Proteomes" id="UP000243359">
    <property type="component" value="Chromosome I"/>
</dbReference>
<dbReference type="PANTHER" id="PTHR34596">
    <property type="entry name" value="CHITOPORIN"/>
    <property type="match status" value="1"/>
</dbReference>
<dbReference type="InterPro" id="IPR023614">
    <property type="entry name" value="Porin_dom_sf"/>
</dbReference>
<dbReference type="PANTHER" id="PTHR34596:SF2">
    <property type="entry name" value="CHITOPORIN"/>
    <property type="match status" value="1"/>
</dbReference>
<evidence type="ECO:0000256" key="4">
    <source>
        <dbReference type="SAM" id="SignalP"/>
    </source>
</evidence>
<keyword evidence="6" id="KW-1185">Reference proteome</keyword>
<evidence type="ECO:0000256" key="1">
    <source>
        <dbReference type="ARBA" id="ARBA00009075"/>
    </source>
</evidence>
<dbReference type="OrthoDB" id="6759120at2"/>
<comment type="similarity">
    <text evidence="1">Belongs to the outer membrane porin (Opr) (TC 1.B.25) family.</text>
</comment>
<evidence type="ECO:0000313" key="5">
    <source>
        <dbReference type="EMBL" id="SDS24684.1"/>
    </source>
</evidence>
<feature type="chain" id="PRO_5009257933" evidence="4">
    <location>
        <begin position="29"/>
        <end position="426"/>
    </location>
</feature>
<dbReference type="SUPFAM" id="SSF56935">
    <property type="entry name" value="Porins"/>
    <property type="match status" value="1"/>
</dbReference>